<keyword evidence="1" id="KW-1133">Transmembrane helix</keyword>
<keyword evidence="1" id="KW-0812">Transmembrane</keyword>
<organism evidence="2 3">
    <name type="scientific">Caldalkalibacillus horti</name>
    <dbReference type="NCBI Taxonomy" id="77523"/>
    <lineage>
        <taxon>Bacteria</taxon>
        <taxon>Bacillati</taxon>
        <taxon>Bacillota</taxon>
        <taxon>Bacilli</taxon>
        <taxon>Bacillales</taxon>
        <taxon>Bacillaceae</taxon>
        <taxon>Caldalkalibacillus</taxon>
    </lineage>
</organism>
<feature type="transmembrane region" description="Helical" evidence="1">
    <location>
        <begin position="52"/>
        <end position="75"/>
    </location>
</feature>
<reference evidence="2 3" key="1">
    <citation type="submission" date="2023-07" db="EMBL/GenBank/DDBJ databases">
        <title>Genomic Encyclopedia of Type Strains, Phase IV (KMG-IV): sequencing the most valuable type-strain genomes for metagenomic binning, comparative biology and taxonomic classification.</title>
        <authorList>
            <person name="Goeker M."/>
        </authorList>
    </citation>
    <scope>NUCLEOTIDE SEQUENCE [LARGE SCALE GENOMIC DNA]</scope>
    <source>
        <strain evidence="2 3">DSM 12751</strain>
    </source>
</reference>
<dbReference type="RefSeq" id="WP_307397145.1">
    <property type="nucleotide sequence ID" value="NZ_BAAADK010000013.1"/>
</dbReference>
<comment type="caution">
    <text evidence="2">The sequence shown here is derived from an EMBL/GenBank/DDBJ whole genome shotgun (WGS) entry which is preliminary data.</text>
</comment>
<evidence type="ECO:0000313" key="2">
    <source>
        <dbReference type="EMBL" id="MDQ0167872.1"/>
    </source>
</evidence>
<evidence type="ECO:0000256" key="1">
    <source>
        <dbReference type="SAM" id="Phobius"/>
    </source>
</evidence>
<keyword evidence="3" id="KW-1185">Reference proteome</keyword>
<gene>
    <name evidence="2" type="ORF">J2S11_003802</name>
</gene>
<sequence length="106" mass="11619">MCRWTIACFLKLVGWIVGLTGSGSALTAIFLFRHGGGAVYHYFANQPSIFYSYAIIFLVGGMMTGTLLICIGALVQGHSQTSALLYSLDSEFDIESKLDFITHRES</sequence>
<proteinExistence type="predicted"/>
<name>A0ABT9W3P8_9BACI</name>
<protein>
    <submittedName>
        <fullName evidence="2">Uncharacterized protein</fullName>
    </submittedName>
</protein>
<feature type="transmembrane region" description="Helical" evidence="1">
    <location>
        <begin position="12"/>
        <end position="32"/>
    </location>
</feature>
<accession>A0ABT9W3P8</accession>
<dbReference type="Proteomes" id="UP001235840">
    <property type="component" value="Unassembled WGS sequence"/>
</dbReference>
<dbReference type="EMBL" id="JAUSTY010000021">
    <property type="protein sequence ID" value="MDQ0167872.1"/>
    <property type="molecule type" value="Genomic_DNA"/>
</dbReference>
<evidence type="ECO:0000313" key="3">
    <source>
        <dbReference type="Proteomes" id="UP001235840"/>
    </source>
</evidence>
<keyword evidence="1" id="KW-0472">Membrane</keyword>